<keyword evidence="3" id="KW-0547">Nucleotide-binding</keyword>
<dbReference type="InterPro" id="IPR027417">
    <property type="entry name" value="P-loop_NTPase"/>
</dbReference>
<reference evidence="6 7" key="1">
    <citation type="submission" date="2019-03" db="EMBL/GenBank/DDBJ databases">
        <title>Genomic Encyclopedia of Type Strains, Phase IV (KMG-IV): sequencing the most valuable type-strain genomes for metagenomic binning, comparative biology and taxonomic classification.</title>
        <authorList>
            <person name="Goeker M."/>
        </authorList>
    </citation>
    <scope>NUCLEOTIDE SEQUENCE [LARGE SCALE GENOMIC DNA]</scope>
    <source>
        <strain evidence="6 7">DSM 29489</strain>
    </source>
</reference>
<sequence length="302" mass="33558">MIDSITVKNLSKSYGEKQVLRGVSFSVKHGEVFSLLGVNGAGKTTTIECLEGLRKWQEGEIVVEGISVRQHPEKLRKVFGVQLQSTALSENMTAKEAMRLFCVWHGVKYRGDLLTRFDMDGEYLNKPYAKLSTGRKRRLHLALALCHNPRVLVLDEPTAGLDVEGRNTLHREICRLRDEGVTILMATHDMAEAEALSDRIAILRDGVIAREGTPMELTAASNIQNRVYIKTRGGSLRENTPEALGMPETTMEGYSVWKCRDAAELLLLILPHIKACDDIVSDLRIERASVEDIFLSVAGGAK</sequence>
<organism evidence="6 7">
    <name type="scientific">Muricomes intestini</name>
    <dbReference type="NCBI Taxonomy" id="1796634"/>
    <lineage>
        <taxon>Bacteria</taxon>
        <taxon>Bacillati</taxon>
        <taxon>Bacillota</taxon>
        <taxon>Clostridia</taxon>
        <taxon>Lachnospirales</taxon>
        <taxon>Lachnospiraceae</taxon>
        <taxon>Muricomes</taxon>
    </lineage>
</organism>
<keyword evidence="7" id="KW-1185">Reference proteome</keyword>
<dbReference type="Proteomes" id="UP000295726">
    <property type="component" value="Unassembled WGS sequence"/>
</dbReference>
<dbReference type="RefSeq" id="WP_165920973.1">
    <property type="nucleotide sequence ID" value="NZ_DAIPCY010000024.1"/>
</dbReference>
<dbReference type="InterPro" id="IPR003593">
    <property type="entry name" value="AAA+_ATPase"/>
</dbReference>
<dbReference type="GO" id="GO:0005524">
    <property type="term" value="F:ATP binding"/>
    <property type="evidence" value="ECO:0007669"/>
    <property type="project" value="UniProtKB-KW"/>
</dbReference>
<comment type="similarity">
    <text evidence="1">Belongs to the ABC transporter superfamily.</text>
</comment>
<dbReference type="InterPro" id="IPR003439">
    <property type="entry name" value="ABC_transporter-like_ATP-bd"/>
</dbReference>
<accession>A0A4R3K173</accession>
<name>A0A4R3K173_9FIRM</name>
<dbReference type="PROSITE" id="PS50893">
    <property type="entry name" value="ABC_TRANSPORTER_2"/>
    <property type="match status" value="1"/>
</dbReference>
<dbReference type="PANTHER" id="PTHR42711:SF5">
    <property type="entry name" value="ABC TRANSPORTER ATP-BINDING PROTEIN NATA"/>
    <property type="match status" value="1"/>
</dbReference>
<dbReference type="EMBL" id="SLZZ01000035">
    <property type="protein sequence ID" value="TCS74700.1"/>
    <property type="molecule type" value="Genomic_DNA"/>
</dbReference>
<dbReference type="PANTHER" id="PTHR42711">
    <property type="entry name" value="ABC TRANSPORTER ATP-BINDING PROTEIN"/>
    <property type="match status" value="1"/>
</dbReference>
<keyword evidence="4 6" id="KW-0067">ATP-binding</keyword>
<feature type="domain" description="ABC transporter" evidence="5">
    <location>
        <begin position="5"/>
        <end position="230"/>
    </location>
</feature>
<dbReference type="AlphaFoldDB" id="A0A4R3K173"/>
<proteinExistence type="inferred from homology"/>
<keyword evidence="2" id="KW-0813">Transport</keyword>
<evidence type="ECO:0000259" key="5">
    <source>
        <dbReference type="PROSITE" id="PS50893"/>
    </source>
</evidence>
<dbReference type="SMART" id="SM00382">
    <property type="entry name" value="AAA"/>
    <property type="match status" value="1"/>
</dbReference>
<dbReference type="CDD" id="cd03230">
    <property type="entry name" value="ABC_DR_subfamily_A"/>
    <property type="match status" value="1"/>
</dbReference>
<evidence type="ECO:0000256" key="3">
    <source>
        <dbReference type="ARBA" id="ARBA00022741"/>
    </source>
</evidence>
<comment type="caution">
    <text evidence="6">The sequence shown here is derived from an EMBL/GenBank/DDBJ whole genome shotgun (WGS) entry which is preliminary data.</text>
</comment>
<dbReference type="InterPro" id="IPR050763">
    <property type="entry name" value="ABC_transporter_ATP-binding"/>
</dbReference>
<evidence type="ECO:0000313" key="7">
    <source>
        <dbReference type="Proteomes" id="UP000295726"/>
    </source>
</evidence>
<evidence type="ECO:0000256" key="4">
    <source>
        <dbReference type="ARBA" id="ARBA00022840"/>
    </source>
</evidence>
<evidence type="ECO:0000256" key="1">
    <source>
        <dbReference type="ARBA" id="ARBA00005417"/>
    </source>
</evidence>
<protein>
    <submittedName>
        <fullName evidence="6">ABC-2 type transport system ATP-binding protein</fullName>
    </submittedName>
</protein>
<evidence type="ECO:0000256" key="2">
    <source>
        <dbReference type="ARBA" id="ARBA00022448"/>
    </source>
</evidence>
<gene>
    <name evidence="6" type="ORF">EDD59_13514</name>
</gene>
<dbReference type="Pfam" id="PF00005">
    <property type="entry name" value="ABC_tran"/>
    <property type="match status" value="1"/>
</dbReference>
<dbReference type="GO" id="GO:0016887">
    <property type="term" value="F:ATP hydrolysis activity"/>
    <property type="evidence" value="ECO:0007669"/>
    <property type="project" value="InterPro"/>
</dbReference>
<dbReference type="Gene3D" id="3.40.50.300">
    <property type="entry name" value="P-loop containing nucleotide triphosphate hydrolases"/>
    <property type="match status" value="1"/>
</dbReference>
<evidence type="ECO:0000313" key="6">
    <source>
        <dbReference type="EMBL" id="TCS74700.1"/>
    </source>
</evidence>
<dbReference type="SUPFAM" id="SSF52540">
    <property type="entry name" value="P-loop containing nucleoside triphosphate hydrolases"/>
    <property type="match status" value="1"/>
</dbReference>